<organism evidence="1 2">
    <name type="scientific">Candidatus Fonsibacter lacus</name>
    <dbReference type="NCBI Taxonomy" id="2576439"/>
    <lineage>
        <taxon>Bacteria</taxon>
        <taxon>Pseudomonadati</taxon>
        <taxon>Pseudomonadota</taxon>
        <taxon>Alphaproteobacteria</taxon>
        <taxon>Candidatus Pelagibacterales</taxon>
        <taxon>Candidatus Pelagibacterales incertae sedis</taxon>
        <taxon>Candidatus Fonsibacter</taxon>
    </lineage>
</organism>
<comment type="caution">
    <text evidence="1">The sequence shown here is derived from an EMBL/GenBank/DDBJ whole genome shotgun (WGS) entry which is preliminary data.</text>
</comment>
<dbReference type="Pfam" id="PF12643">
    <property type="entry name" value="MazG-like"/>
    <property type="match status" value="1"/>
</dbReference>
<protein>
    <recommendedName>
        <fullName evidence="3">NTP pyrophosphohydrolase MazG putative catalytic core domain-containing protein</fullName>
    </recommendedName>
</protein>
<proteinExistence type="predicted"/>
<dbReference type="GO" id="GO:0009143">
    <property type="term" value="P:nucleoside triphosphate catabolic process"/>
    <property type="evidence" value="ECO:0007669"/>
    <property type="project" value="InterPro"/>
</dbReference>
<evidence type="ECO:0000313" key="1">
    <source>
        <dbReference type="EMBL" id="NBN88215.1"/>
    </source>
</evidence>
<gene>
    <name evidence="1" type="ORF">EBV32_03895</name>
</gene>
<reference evidence="1" key="1">
    <citation type="submission" date="2018-10" db="EMBL/GenBank/DDBJ databases">
        <title>Iterative Subtractive Binning of Freshwater Chronoseries Metagenomes Recovers Nearly Complete Genomes from over Four Hundred Novel Species.</title>
        <authorList>
            <person name="Rodriguez-R L.M."/>
            <person name="Tsementzi D."/>
            <person name="Luo C."/>
            <person name="Konstantinidis K.T."/>
        </authorList>
    </citation>
    <scope>NUCLEOTIDE SEQUENCE</scope>
    <source>
        <strain evidence="1">WB7_6_001</strain>
    </source>
</reference>
<dbReference type="Gene3D" id="1.10.287.1080">
    <property type="entry name" value="MazG-like"/>
    <property type="match status" value="1"/>
</dbReference>
<dbReference type="InterPro" id="IPR025984">
    <property type="entry name" value="DCTPP"/>
</dbReference>
<evidence type="ECO:0008006" key="3">
    <source>
        <dbReference type="Google" id="ProtNLM"/>
    </source>
</evidence>
<dbReference type="Proteomes" id="UP000713222">
    <property type="component" value="Unassembled WGS sequence"/>
</dbReference>
<sequence length="91" mass="10816">MQDIIKRNYASIVKRGYITEDTTDLQFIRKIEEEVEESIYESLLHRKGKPNNLGEELADVILTCLNYAHHFSIDIEKELHKKIEKNEKRKD</sequence>
<dbReference type="GO" id="GO:0047429">
    <property type="term" value="F:nucleoside triphosphate diphosphatase activity"/>
    <property type="evidence" value="ECO:0007669"/>
    <property type="project" value="InterPro"/>
</dbReference>
<evidence type="ECO:0000313" key="2">
    <source>
        <dbReference type="Proteomes" id="UP000713222"/>
    </source>
</evidence>
<dbReference type="EMBL" id="RGET01000068">
    <property type="protein sequence ID" value="NBN88215.1"/>
    <property type="molecule type" value="Genomic_DNA"/>
</dbReference>
<accession>A0A964XRQ7</accession>
<dbReference type="SUPFAM" id="SSF101386">
    <property type="entry name" value="all-alpha NTP pyrophosphatases"/>
    <property type="match status" value="1"/>
</dbReference>
<dbReference type="AlphaFoldDB" id="A0A964XRQ7"/>
<name>A0A964XRQ7_9PROT</name>